<protein>
    <recommendedName>
        <fullName evidence="2">SHOCT domain-containing protein</fullName>
    </recommendedName>
</protein>
<feature type="domain" description="SHOCT" evidence="2">
    <location>
        <begin position="165"/>
        <end position="192"/>
    </location>
</feature>
<keyword evidence="4" id="KW-1185">Reference proteome</keyword>
<evidence type="ECO:0000313" key="4">
    <source>
        <dbReference type="Proteomes" id="UP000484988"/>
    </source>
</evidence>
<comment type="caution">
    <text evidence="3">The sequence shown here is derived from an EMBL/GenBank/DDBJ whole genome shotgun (WGS) entry which is preliminary data.</text>
</comment>
<accession>A0A6A0AX00</accession>
<reference evidence="3 4" key="1">
    <citation type="submission" date="2020-02" db="EMBL/GenBank/DDBJ databases">
        <title>Whole Genome Shotgun Sequence of Streptomyces sp. strain CWH03.</title>
        <authorList>
            <person name="Dohra H."/>
            <person name="Kodani S."/>
            <person name="Yamamura H."/>
        </authorList>
    </citation>
    <scope>NUCLEOTIDE SEQUENCE [LARGE SCALE GENOMIC DNA]</scope>
    <source>
        <strain evidence="3 4">CWH03</strain>
    </source>
</reference>
<evidence type="ECO:0000313" key="3">
    <source>
        <dbReference type="EMBL" id="GFH37416.1"/>
    </source>
</evidence>
<dbReference type="EMBL" id="BLLG01000010">
    <property type="protein sequence ID" value="GFH37416.1"/>
    <property type="molecule type" value="Genomic_DNA"/>
</dbReference>
<name>A0A6A0AX00_9ACTN</name>
<dbReference type="InterPro" id="IPR018649">
    <property type="entry name" value="SHOCT"/>
</dbReference>
<evidence type="ECO:0000259" key="2">
    <source>
        <dbReference type="Pfam" id="PF09851"/>
    </source>
</evidence>
<organism evidence="3 4">
    <name type="scientific">Streptomyces pacificus</name>
    <dbReference type="NCBI Taxonomy" id="2705029"/>
    <lineage>
        <taxon>Bacteria</taxon>
        <taxon>Bacillati</taxon>
        <taxon>Actinomycetota</taxon>
        <taxon>Actinomycetes</taxon>
        <taxon>Kitasatosporales</taxon>
        <taxon>Streptomycetaceae</taxon>
        <taxon>Streptomyces</taxon>
    </lineage>
</organism>
<proteinExistence type="predicted"/>
<feature type="compositionally biased region" description="Basic and acidic residues" evidence="1">
    <location>
        <begin position="117"/>
        <end position="127"/>
    </location>
</feature>
<evidence type="ECO:0000256" key="1">
    <source>
        <dbReference type="SAM" id="MobiDB-lite"/>
    </source>
</evidence>
<feature type="compositionally biased region" description="Low complexity" evidence="1">
    <location>
        <begin position="81"/>
        <end position="92"/>
    </location>
</feature>
<feature type="compositionally biased region" description="Basic and acidic residues" evidence="1">
    <location>
        <begin position="1"/>
        <end position="13"/>
    </location>
</feature>
<feature type="compositionally biased region" description="Pro residues" evidence="1">
    <location>
        <begin position="42"/>
        <end position="55"/>
    </location>
</feature>
<dbReference type="Proteomes" id="UP000484988">
    <property type="component" value="Unassembled WGS sequence"/>
</dbReference>
<dbReference type="Pfam" id="PF09851">
    <property type="entry name" value="SHOCT"/>
    <property type="match status" value="1"/>
</dbReference>
<dbReference type="AlphaFoldDB" id="A0A6A0AX00"/>
<feature type="compositionally biased region" description="Low complexity" evidence="1">
    <location>
        <begin position="102"/>
        <end position="115"/>
    </location>
</feature>
<feature type="region of interest" description="Disordered" evidence="1">
    <location>
        <begin position="1"/>
        <end position="165"/>
    </location>
</feature>
<gene>
    <name evidence="3" type="ORF">SCWH03_36540</name>
</gene>
<sequence>MGPGRELRPERPDGPASAYRRIGGPADGPAAVVHTPDVPISRHPPPATTCHPPLPTATGTETSPLSVREDDMPRLIRRVVRTAAVAGTATAVSHRVSRRQSGRWAQQQEGRQQEGQGEDRRQGEQAQHRQPQQQTGDPAGADPAASRGAVPPPMPPDDEMGRKIDRLKELGELKAQGLLTEQEFAAEKQKILG</sequence>